<dbReference type="EC" id="6.2.1.5" evidence="3"/>
<feature type="domain" description="CoA-binding" evidence="2">
    <location>
        <begin position="33"/>
        <end position="137"/>
    </location>
</feature>
<sequence>MSSLTSAGKRSQIPRGVAAFEHYYVGIDSLDQIANKDDRVCVLNISGGESRTVTPVSHVYSGGNIVCGTMPGRSGTIMKTKAGDIPVYSNVAEAMDAGHKFNVAVVYVPPSGVKDSVIEAVRVNPEIDKVVILTEKVPLSDSRIIRQYCQQQGVDVFGANCLGIADAHKHIRIGGALGGNAPEESLVPGSVALFSNSGNFTTTIATYLLTAGWGTTVSVSSGKDVYIHFSAPEFTNAFHNDDRSKAAVMYIEPGGYYEHDIELKKPVVACIVGRWKSKLTRACGHAGAIAGSGDNAEAKEKWFMDKFGVDEIYTPENPVVSAKGAVVINIAHIPEALTAVMAQNDAQPDFAPRGDLSMKPWFSSDLDIGLPADLDQPMVTAMEPYNTQIAALAKQVGVVFPRQTLKDASGASMMDPKTQVSRLQGVSVLDASTHTFEDNLVLSLAREYPDANGSALANVVLNAYVNQADEITVAAADAARAAGNSPNTVLSSALAIIGPNKVAGAKAAAAALKDLFGQSGLNDSSDAAFDVTAIVERAAAGDAADVLLADSASTRSEGMLAAIKARGISSVFIRALEALAKSTGKAVTEDAITAAVGCHVTWKALMHKRVSVTTLVNMAWHLRIFSTLVGSSAPGDKQEAGSFCGISDQELMESWSFTETAHLALLGTKPNESELFALTILLGLLTTNGPGTISGQGAKGAVSADGPEVPDRVQVNKSYIGFLTHTGYAHGGNGYEAMAFLMEQFKETGLKDPGDANHGLDLAGMALAYAKEYKDYKTQAKAAGNLSYAKIPCINHPVFKGKDVNYDPREVFVNDLFKGQGQYNIFLDYYHNMVEALCKTGVSKNVYCVNVDAVIAVILLKMLWQPYADGKISENQLESAAFTTFLYGRMIGSAAEIDDHTNRGRNMDTRTPASKVTYVG</sequence>
<proteinExistence type="predicted"/>
<dbReference type="SUPFAM" id="SSF52210">
    <property type="entry name" value="Succinyl-CoA synthetase domains"/>
    <property type="match status" value="1"/>
</dbReference>
<dbReference type="Pfam" id="PF13607">
    <property type="entry name" value="Succ_CoA_lig"/>
    <property type="match status" value="1"/>
</dbReference>
<dbReference type="PANTHER" id="PTHR11117:SF2">
    <property type="entry name" value="SUCCINATE--COA LIGASE [ADP_GDP-FORMING] SUBUNIT ALPHA, MITOCHONDRIAL"/>
    <property type="match status" value="1"/>
</dbReference>
<dbReference type="GO" id="GO:0004776">
    <property type="term" value="F:succinate-CoA ligase (GDP-forming) activity"/>
    <property type="evidence" value="ECO:0007669"/>
    <property type="project" value="TreeGrafter"/>
</dbReference>
<evidence type="ECO:0000313" key="3">
    <source>
        <dbReference type="EMBL" id="VAX11814.1"/>
    </source>
</evidence>
<reference evidence="3" key="1">
    <citation type="submission" date="2018-06" db="EMBL/GenBank/DDBJ databases">
        <authorList>
            <person name="Zhirakovskaya E."/>
        </authorList>
    </citation>
    <scope>NUCLEOTIDE SEQUENCE</scope>
</reference>
<feature type="region of interest" description="Disordered" evidence="1">
    <location>
        <begin position="901"/>
        <end position="920"/>
    </location>
</feature>
<organism evidence="3">
    <name type="scientific">hydrothermal vent metagenome</name>
    <dbReference type="NCBI Taxonomy" id="652676"/>
    <lineage>
        <taxon>unclassified sequences</taxon>
        <taxon>metagenomes</taxon>
        <taxon>ecological metagenomes</taxon>
    </lineage>
</organism>
<accession>A0A3B1BJ52</accession>
<dbReference type="Gene3D" id="3.40.50.720">
    <property type="entry name" value="NAD(P)-binding Rossmann-like Domain"/>
    <property type="match status" value="1"/>
</dbReference>
<evidence type="ECO:0000259" key="2">
    <source>
        <dbReference type="SMART" id="SM00881"/>
    </source>
</evidence>
<dbReference type="Gene3D" id="3.40.50.261">
    <property type="entry name" value="Succinyl-CoA synthetase domains"/>
    <property type="match status" value="1"/>
</dbReference>
<name>A0A3B1BJ52_9ZZZZ</name>
<keyword evidence="3" id="KW-0436">Ligase</keyword>
<dbReference type="InterPro" id="IPR036291">
    <property type="entry name" value="NAD(P)-bd_dom_sf"/>
</dbReference>
<dbReference type="SUPFAM" id="SSF48256">
    <property type="entry name" value="Citrate synthase"/>
    <property type="match status" value="1"/>
</dbReference>
<dbReference type="InterPro" id="IPR032875">
    <property type="entry name" value="Succ_CoA_lig_flav_dom"/>
</dbReference>
<dbReference type="SUPFAM" id="SSF51735">
    <property type="entry name" value="NAD(P)-binding Rossmann-fold domains"/>
    <property type="match status" value="1"/>
</dbReference>
<gene>
    <name evidence="3" type="ORF">MNBD_GAMMA26-1282</name>
</gene>
<dbReference type="GO" id="GO:0006099">
    <property type="term" value="P:tricarboxylic acid cycle"/>
    <property type="evidence" value="ECO:0007669"/>
    <property type="project" value="TreeGrafter"/>
</dbReference>
<dbReference type="PANTHER" id="PTHR11117">
    <property type="entry name" value="SUCCINYL-COA LIGASE SUBUNIT ALPHA"/>
    <property type="match status" value="1"/>
</dbReference>
<dbReference type="EMBL" id="UOFX01000091">
    <property type="protein sequence ID" value="VAX11814.1"/>
    <property type="molecule type" value="Genomic_DNA"/>
</dbReference>
<dbReference type="AlphaFoldDB" id="A0A3B1BJ52"/>
<protein>
    <submittedName>
        <fullName evidence="3">Succinyl-CoA ligase [ADP-forming] alpha chain</fullName>
        <ecNumber evidence="3">6.2.1.5</ecNumber>
    </submittedName>
</protein>
<dbReference type="SMART" id="SM00881">
    <property type="entry name" value="CoA_binding"/>
    <property type="match status" value="1"/>
</dbReference>
<dbReference type="InterPro" id="IPR003781">
    <property type="entry name" value="CoA-bd"/>
</dbReference>
<dbReference type="InterPro" id="IPR016102">
    <property type="entry name" value="Succinyl-CoA_synth-like"/>
</dbReference>
<dbReference type="InterPro" id="IPR036969">
    <property type="entry name" value="Citrate_synthase_sf"/>
</dbReference>
<dbReference type="GO" id="GO:0004775">
    <property type="term" value="F:succinate-CoA ligase (ADP-forming) activity"/>
    <property type="evidence" value="ECO:0007669"/>
    <property type="project" value="UniProtKB-EC"/>
</dbReference>
<dbReference type="Pfam" id="PF02629">
    <property type="entry name" value="CoA_binding"/>
    <property type="match status" value="1"/>
</dbReference>
<dbReference type="GO" id="GO:0009361">
    <property type="term" value="C:succinate-CoA ligase complex (ADP-forming)"/>
    <property type="evidence" value="ECO:0007669"/>
    <property type="project" value="TreeGrafter"/>
</dbReference>
<dbReference type="GO" id="GO:0046912">
    <property type="term" value="F:acyltransferase activity, acyl groups converted into alkyl on transfer"/>
    <property type="evidence" value="ECO:0007669"/>
    <property type="project" value="InterPro"/>
</dbReference>
<evidence type="ECO:0000256" key="1">
    <source>
        <dbReference type="SAM" id="MobiDB-lite"/>
    </source>
</evidence>